<accession>A0ABU5RTV9</accession>
<proteinExistence type="predicted"/>
<feature type="chain" id="PRO_5047337836" evidence="1">
    <location>
        <begin position="40"/>
        <end position="224"/>
    </location>
</feature>
<protein>
    <submittedName>
        <fullName evidence="3">DUF3365 domain-containing protein</fullName>
    </submittedName>
</protein>
<evidence type="ECO:0000313" key="4">
    <source>
        <dbReference type="Proteomes" id="UP001304461"/>
    </source>
</evidence>
<keyword evidence="4" id="KW-1185">Reference proteome</keyword>
<dbReference type="Pfam" id="PF11845">
    <property type="entry name" value="Tll0287-like"/>
    <property type="match status" value="1"/>
</dbReference>
<dbReference type="InterPro" id="IPR021796">
    <property type="entry name" value="Tll0287-like_dom"/>
</dbReference>
<feature type="signal peptide" evidence="1">
    <location>
        <begin position="1"/>
        <end position="39"/>
    </location>
</feature>
<organism evidence="3 4">
    <name type="scientific">Cyanobium gracile UHCC 0139</name>
    <dbReference type="NCBI Taxonomy" id="3110308"/>
    <lineage>
        <taxon>Bacteria</taxon>
        <taxon>Bacillati</taxon>
        <taxon>Cyanobacteriota</taxon>
        <taxon>Cyanophyceae</taxon>
        <taxon>Synechococcales</taxon>
        <taxon>Prochlorococcaceae</taxon>
        <taxon>Cyanobium</taxon>
    </lineage>
</organism>
<name>A0ABU5RTV9_9CYAN</name>
<dbReference type="Proteomes" id="UP001304461">
    <property type="component" value="Unassembled WGS sequence"/>
</dbReference>
<gene>
    <name evidence="3" type="ORF">VB738_08110</name>
</gene>
<feature type="domain" description="Tll0287-like" evidence="2">
    <location>
        <begin position="52"/>
        <end position="210"/>
    </location>
</feature>
<dbReference type="RefSeq" id="WP_323305268.1">
    <property type="nucleotide sequence ID" value="NZ_JAYGHX010000004.1"/>
</dbReference>
<dbReference type="EMBL" id="JAYGHX010000004">
    <property type="protein sequence ID" value="MEA5391225.1"/>
    <property type="molecule type" value="Genomic_DNA"/>
</dbReference>
<reference evidence="3 4" key="1">
    <citation type="submission" date="2023-12" db="EMBL/GenBank/DDBJ databases">
        <title>Baltic Sea Cyanobacteria.</title>
        <authorList>
            <person name="Delbaje E."/>
            <person name="Fewer D.P."/>
            <person name="Shishido T.K."/>
        </authorList>
    </citation>
    <scope>NUCLEOTIDE SEQUENCE [LARGE SCALE GENOMIC DNA]</scope>
    <source>
        <strain evidence="3 4">UHCC 0139</strain>
    </source>
</reference>
<evidence type="ECO:0000256" key="1">
    <source>
        <dbReference type="SAM" id="SignalP"/>
    </source>
</evidence>
<comment type="caution">
    <text evidence="3">The sequence shown here is derived from an EMBL/GenBank/DDBJ whole genome shotgun (WGS) entry which is preliminary data.</text>
</comment>
<sequence>MAQILLPSLRRLALTALASAAMVLFGALLLTLAPPSALAAPADASPAVAPVEPAALAKAVVAMEGLDRMRITLAATLEGRSEEPTLQTMKEVCKPVGMKAAAIGEENGWQVRQVATKFRNPDHAPAHAQERQVIDLFHRHPAITGLWQPATAEQGAGVNYYRRINVEPSCLACHGTKASRPAFVTENYPADRAFDFKAGDLRGMYAVFIPEAPLARDTLVDTKG</sequence>
<evidence type="ECO:0000259" key="2">
    <source>
        <dbReference type="Pfam" id="PF11845"/>
    </source>
</evidence>
<keyword evidence="1" id="KW-0732">Signal</keyword>
<evidence type="ECO:0000313" key="3">
    <source>
        <dbReference type="EMBL" id="MEA5391225.1"/>
    </source>
</evidence>